<evidence type="ECO:0000256" key="5">
    <source>
        <dbReference type="ARBA" id="ARBA00022989"/>
    </source>
</evidence>
<dbReference type="GO" id="GO:0008324">
    <property type="term" value="F:monoatomic cation transmembrane transporter activity"/>
    <property type="evidence" value="ECO:0007669"/>
    <property type="project" value="InterPro"/>
</dbReference>
<dbReference type="GO" id="GO:0005886">
    <property type="term" value="C:plasma membrane"/>
    <property type="evidence" value="ECO:0007669"/>
    <property type="project" value="UniProtKB-SubCell"/>
</dbReference>
<dbReference type="Pfam" id="PF01899">
    <property type="entry name" value="MNHE"/>
    <property type="match status" value="1"/>
</dbReference>
<comment type="similarity">
    <text evidence="2">Belongs to the CPA3 antiporters (TC 2.A.63) subunit E family.</text>
</comment>
<keyword evidence="4 7" id="KW-0812">Transmembrane</keyword>
<gene>
    <name evidence="8" type="ORF">sS8_0201</name>
</gene>
<comment type="subcellular location">
    <subcellularLocation>
        <location evidence="1">Cell membrane</location>
        <topology evidence="1">Multi-pass membrane protein</topology>
    </subcellularLocation>
</comment>
<accession>A0A286P3E7</accession>
<evidence type="ECO:0000256" key="3">
    <source>
        <dbReference type="ARBA" id="ARBA00022475"/>
    </source>
</evidence>
<dbReference type="Proteomes" id="UP000266313">
    <property type="component" value="Chromosome"/>
</dbReference>
<name>A0A286P3E7_9GAMM</name>
<keyword evidence="6 7" id="KW-0472">Membrane</keyword>
<dbReference type="PANTHER" id="PTHR34584:SF1">
    <property type="entry name" value="NA(+)_H(+) ANTIPORTER SUBUNIT E1"/>
    <property type="match status" value="1"/>
</dbReference>
<dbReference type="KEGG" id="mmai:sS8_0201"/>
<keyword evidence="5 7" id="KW-1133">Transmembrane helix</keyword>
<evidence type="ECO:0000256" key="1">
    <source>
        <dbReference type="ARBA" id="ARBA00004651"/>
    </source>
</evidence>
<dbReference type="AlphaFoldDB" id="A0A286P3E7"/>
<keyword evidence="3" id="KW-1003">Cell membrane</keyword>
<dbReference type="InterPro" id="IPR002758">
    <property type="entry name" value="Cation_antiport_E"/>
</dbReference>
<evidence type="ECO:0000313" key="9">
    <source>
        <dbReference type="Proteomes" id="UP000266313"/>
    </source>
</evidence>
<evidence type="ECO:0000256" key="7">
    <source>
        <dbReference type="SAM" id="Phobius"/>
    </source>
</evidence>
<proteinExistence type="inferred from homology"/>
<reference evidence="8 9" key="1">
    <citation type="submission" date="2016-12" db="EMBL/GenBank/DDBJ databases">
        <title>Genome sequencing of Methylocaldum marinum.</title>
        <authorList>
            <person name="Takeuchi M."/>
            <person name="Kamagata Y."/>
            <person name="Hiraoka S."/>
            <person name="Oshima K."/>
            <person name="Hattori M."/>
            <person name="Iwasaki W."/>
        </authorList>
    </citation>
    <scope>NUCLEOTIDE SEQUENCE [LARGE SCALE GENOMIC DNA]</scope>
    <source>
        <strain evidence="8 9">S8</strain>
    </source>
</reference>
<keyword evidence="9" id="KW-1185">Reference proteome</keyword>
<sequence>MTWKVEVMFDSLIRSGFRRAGLLASGWWALTEGSSAWTFGVPVIFLALVSSFLINPSGYKPLRGLPRFLGFFLLHSLLGGIDVARRALHPRMPLAPEVVDYPLRLHDQAACVLLVNTVNLLPGTVVAELEVHRLRVHVLDHRLPVFESLRTVEEKVADLFALSLNEAGNTPHA</sequence>
<dbReference type="EMBL" id="AP017928">
    <property type="protein sequence ID" value="BBA32169.1"/>
    <property type="molecule type" value="Genomic_DNA"/>
</dbReference>
<dbReference type="PANTHER" id="PTHR34584">
    <property type="entry name" value="NA(+)/H(+) ANTIPORTER SUBUNIT E1"/>
    <property type="match status" value="1"/>
</dbReference>
<protein>
    <submittedName>
        <fullName evidence="8">Cation antiporter</fullName>
    </submittedName>
</protein>
<evidence type="ECO:0000313" key="8">
    <source>
        <dbReference type="EMBL" id="BBA32169.1"/>
    </source>
</evidence>
<feature type="transmembrane region" description="Helical" evidence="7">
    <location>
        <begin position="64"/>
        <end position="84"/>
    </location>
</feature>
<organism evidence="8 9">
    <name type="scientific">Methylocaldum marinum</name>
    <dbReference type="NCBI Taxonomy" id="1432792"/>
    <lineage>
        <taxon>Bacteria</taxon>
        <taxon>Pseudomonadati</taxon>
        <taxon>Pseudomonadota</taxon>
        <taxon>Gammaproteobacteria</taxon>
        <taxon>Methylococcales</taxon>
        <taxon>Methylococcaceae</taxon>
        <taxon>Methylocaldum</taxon>
    </lineage>
</organism>
<evidence type="ECO:0000256" key="2">
    <source>
        <dbReference type="ARBA" id="ARBA00006228"/>
    </source>
</evidence>
<evidence type="ECO:0000256" key="6">
    <source>
        <dbReference type="ARBA" id="ARBA00023136"/>
    </source>
</evidence>
<evidence type="ECO:0000256" key="4">
    <source>
        <dbReference type="ARBA" id="ARBA00022692"/>
    </source>
</evidence>